<organism evidence="10 11">
    <name type="scientific">Selenomonas artemidis F0399</name>
    <dbReference type="NCBI Taxonomy" id="749551"/>
    <lineage>
        <taxon>Bacteria</taxon>
        <taxon>Bacillati</taxon>
        <taxon>Bacillota</taxon>
        <taxon>Negativicutes</taxon>
        <taxon>Selenomonadales</taxon>
        <taxon>Selenomonadaceae</taxon>
        <taxon>Selenomonas</taxon>
    </lineage>
</organism>
<dbReference type="SUPFAM" id="SSF63848">
    <property type="entry name" value="Cell-division inhibitor MinC, C-terminal domain"/>
    <property type="match status" value="1"/>
</dbReference>
<protein>
    <recommendedName>
        <fullName evidence="7">Probable septum site-determining protein MinC</fullName>
    </recommendedName>
</protein>
<dbReference type="HAMAP" id="MF_00267">
    <property type="entry name" value="MinC"/>
    <property type="match status" value="1"/>
</dbReference>
<feature type="domain" description="Septum formation inhibitor MinC C-terminal" evidence="8">
    <location>
        <begin position="122"/>
        <end position="221"/>
    </location>
</feature>
<dbReference type="Pfam" id="PF05209">
    <property type="entry name" value="MinC_N"/>
    <property type="match status" value="1"/>
</dbReference>
<dbReference type="GO" id="GO:0000902">
    <property type="term" value="P:cell morphogenesis"/>
    <property type="evidence" value="ECO:0007669"/>
    <property type="project" value="InterPro"/>
</dbReference>
<keyword evidence="11" id="KW-1185">Reference proteome</keyword>
<evidence type="ECO:0000256" key="1">
    <source>
        <dbReference type="ARBA" id="ARBA00006291"/>
    </source>
</evidence>
<dbReference type="Pfam" id="PF03775">
    <property type="entry name" value="MinC_C"/>
    <property type="match status" value="1"/>
</dbReference>
<dbReference type="Proteomes" id="UP000004633">
    <property type="component" value="Unassembled WGS sequence"/>
</dbReference>
<dbReference type="HOGENOM" id="CLU_048711_0_0_9"/>
<comment type="function">
    <text evidence="5 7">Cell division inhibitor that blocks the formation of polar Z ring septums. Rapidly oscillates between the poles of the cell to destabilize FtsZ filaments that have formed before they mature into polar Z rings. Prevents FtsZ polymerization.</text>
</comment>
<dbReference type="PANTHER" id="PTHR34108">
    <property type="entry name" value="SEPTUM SITE-DETERMINING PROTEIN MINC"/>
    <property type="match status" value="1"/>
</dbReference>
<evidence type="ECO:0000256" key="6">
    <source>
        <dbReference type="ARBA" id="ARBA00046874"/>
    </source>
</evidence>
<dbReference type="STRING" id="749551.HMPREF9555_00059"/>
<dbReference type="InterPro" id="IPR007874">
    <property type="entry name" value="MinC_N"/>
</dbReference>
<dbReference type="Gene3D" id="3.30.160.540">
    <property type="match status" value="1"/>
</dbReference>
<keyword evidence="3 7" id="KW-0717">Septation</keyword>
<gene>
    <name evidence="7 10" type="primary">minC</name>
    <name evidence="10" type="ORF">HMPREF9555_00059</name>
</gene>
<evidence type="ECO:0000256" key="3">
    <source>
        <dbReference type="ARBA" id="ARBA00023210"/>
    </source>
</evidence>
<dbReference type="EMBL" id="AECV01000001">
    <property type="protein sequence ID" value="EFW30433.1"/>
    <property type="molecule type" value="Genomic_DNA"/>
</dbReference>
<keyword evidence="4 7" id="KW-0131">Cell cycle</keyword>
<comment type="subunit">
    <text evidence="6 7">Interacts with MinD and FtsZ.</text>
</comment>
<reference evidence="10 11" key="1">
    <citation type="submission" date="2010-08" db="EMBL/GenBank/DDBJ databases">
        <authorList>
            <person name="Weinstock G."/>
            <person name="Sodergren E."/>
            <person name="Clifton S."/>
            <person name="Fulton L."/>
            <person name="Fulton B."/>
            <person name="Courtney L."/>
            <person name="Fronick C."/>
            <person name="Harrison M."/>
            <person name="Strong C."/>
            <person name="Farmer C."/>
            <person name="Delahaunty K."/>
            <person name="Markovic C."/>
            <person name="Hall O."/>
            <person name="Minx P."/>
            <person name="Tomlinson C."/>
            <person name="Mitreva M."/>
            <person name="Hou S."/>
            <person name="Chen J."/>
            <person name="Wollam A."/>
            <person name="Pepin K.H."/>
            <person name="Johnson M."/>
            <person name="Bhonagiri V."/>
            <person name="Zhang X."/>
            <person name="Suruliraj S."/>
            <person name="Warren W."/>
            <person name="Chinwalla A."/>
            <person name="Mardis E.R."/>
            <person name="Wilson R.K."/>
        </authorList>
    </citation>
    <scope>NUCLEOTIDE SEQUENCE [LARGE SCALE GENOMIC DNA]</scope>
    <source>
        <strain evidence="10 11">F0399</strain>
    </source>
</reference>
<keyword evidence="2 7" id="KW-0132">Cell division</keyword>
<dbReference type="NCBIfam" id="TIGR01222">
    <property type="entry name" value="minC"/>
    <property type="match status" value="1"/>
</dbReference>
<dbReference type="InterPro" id="IPR016098">
    <property type="entry name" value="CAP/MinC_C"/>
</dbReference>
<evidence type="ECO:0000313" key="10">
    <source>
        <dbReference type="EMBL" id="EFW30433.1"/>
    </source>
</evidence>
<proteinExistence type="inferred from homology"/>
<evidence type="ECO:0000256" key="4">
    <source>
        <dbReference type="ARBA" id="ARBA00023306"/>
    </source>
</evidence>
<evidence type="ECO:0000313" key="11">
    <source>
        <dbReference type="Proteomes" id="UP000004633"/>
    </source>
</evidence>
<comment type="similarity">
    <text evidence="1 7">Belongs to the MinC family.</text>
</comment>
<evidence type="ECO:0000259" key="8">
    <source>
        <dbReference type="Pfam" id="PF03775"/>
    </source>
</evidence>
<accession>E7MZB9</accession>
<comment type="caution">
    <text evidence="10">The sequence shown here is derived from an EMBL/GenBank/DDBJ whole genome shotgun (WGS) entry which is preliminary data.</text>
</comment>
<dbReference type="PANTHER" id="PTHR34108:SF1">
    <property type="entry name" value="SEPTUM SITE-DETERMINING PROTEIN MINC"/>
    <property type="match status" value="1"/>
</dbReference>
<evidence type="ECO:0000256" key="5">
    <source>
        <dbReference type="ARBA" id="ARBA00025606"/>
    </source>
</evidence>
<dbReference type="RefSeq" id="WP_009348684.1">
    <property type="nucleotide sequence ID" value="NZ_GL638127.1"/>
</dbReference>
<dbReference type="InterPro" id="IPR013033">
    <property type="entry name" value="MinC"/>
</dbReference>
<dbReference type="GO" id="GO:0000917">
    <property type="term" value="P:division septum assembly"/>
    <property type="evidence" value="ECO:0007669"/>
    <property type="project" value="UniProtKB-KW"/>
</dbReference>
<dbReference type="Gene3D" id="2.160.20.70">
    <property type="match status" value="1"/>
</dbReference>
<evidence type="ECO:0000259" key="9">
    <source>
        <dbReference type="Pfam" id="PF05209"/>
    </source>
</evidence>
<evidence type="ECO:0000256" key="7">
    <source>
        <dbReference type="HAMAP-Rule" id="MF_00267"/>
    </source>
</evidence>
<name>E7MZB9_9FIRM</name>
<dbReference type="InterPro" id="IPR005526">
    <property type="entry name" value="Septum_form_inhib_MinC_C"/>
</dbReference>
<dbReference type="AlphaFoldDB" id="E7MZB9"/>
<feature type="domain" description="Septum formation inhibitor MinC N-terminal" evidence="9">
    <location>
        <begin position="6"/>
        <end position="74"/>
    </location>
</feature>
<dbReference type="InterPro" id="IPR036145">
    <property type="entry name" value="MinC_C_sf"/>
</dbReference>
<evidence type="ECO:0000256" key="2">
    <source>
        <dbReference type="ARBA" id="ARBA00022618"/>
    </source>
</evidence>
<sequence length="225" mass="24318">MSEDKIKIKGENNGLMLAFPTDMSFAEIVEELGRKLESGSGFFLRGTLVYVPRDLFSKDELKELQELFRTHGLICRLAKPVPAKSPAKQIAAENPLLDQPGEAHHSSVQVAAKSSELRQMLVIDKTLRGGQAVETEGSVIVFGNVNPGAQIIAGGSVDIRGTCRGVVHAGAAGDSTAFIIADHLMPTQIRIANYVARSPDEPEDSGKAERAYVRDGQIVIEPIER</sequence>
<dbReference type="GO" id="GO:1901891">
    <property type="term" value="P:regulation of cell septum assembly"/>
    <property type="evidence" value="ECO:0007669"/>
    <property type="project" value="InterPro"/>
</dbReference>
<dbReference type="GO" id="GO:0051302">
    <property type="term" value="P:regulation of cell division"/>
    <property type="evidence" value="ECO:0007669"/>
    <property type="project" value="InterPro"/>
</dbReference>